<dbReference type="PROSITE" id="PS01206">
    <property type="entry name" value="ASC"/>
    <property type="match status" value="1"/>
</dbReference>
<keyword evidence="11" id="KW-0325">Glycoprotein</keyword>
<protein>
    <submittedName>
        <fullName evidence="19">Acid-sensing ion channel 4</fullName>
    </submittedName>
</protein>
<comment type="subcellular location">
    <subcellularLocation>
        <location evidence="1">Cell membrane</location>
        <topology evidence="1">Multi-pass membrane protein</topology>
    </subcellularLocation>
</comment>
<keyword evidence="9" id="KW-0472">Membrane</keyword>
<keyword evidence="7" id="KW-0915">Sodium</keyword>
<dbReference type="Pfam" id="PF00858">
    <property type="entry name" value="ASC"/>
    <property type="match status" value="1"/>
</dbReference>
<dbReference type="GO" id="GO:0015280">
    <property type="term" value="F:ligand-gated sodium channel activity"/>
    <property type="evidence" value="ECO:0007669"/>
    <property type="project" value="TreeGrafter"/>
</dbReference>
<dbReference type="Gene3D" id="1.10.287.770">
    <property type="entry name" value="YojJ-like"/>
    <property type="match status" value="1"/>
</dbReference>
<dbReference type="GO" id="GO:0005886">
    <property type="term" value="C:plasma membrane"/>
    <property type="evidence" value="ECO:0007669"/>
    <property type="project" value="UniProtKB-SubCell"/>
</dbReference>
<name>A0A9W3GNN0_CAMBA</name>
<comment type="subunit">
    <text evidence="16">Homotrimer. Heterotrimer; with other ASIC proteins producing functional channels.</text>
</comment>
<dbReference type="PRINTS" id="PR01078">
    <property type="entry name" value="AMINACHANNEL"/>
</dbReference>
<dbReference type="FunFam" id="2.60.470.10:FF:000001">
    <property type="entry name" value="Acid-sensing (proton-gated) ion channel family member 4a"/>
    <property type="match status" value="1"/>
</dbReference>
<dbReference type="AlphaFoldDB" id="A0A9W3GNN0"/>
<dbReference type="PANTHER" id="PTHR11690:SF13">
    <property type="entry name" value="ACID-SENSING ION CHANNEL 4"/>
    <property type="match status" value="1"/>
</dbReference>
<evidence type="ECO:0000256" key="12">
    <source>
        <dbReference type="ARBA" id="ARBA00023201"/>
    </source>
</evidence>
<keyword evidence="4" id="KW-1003">Cell membrane</keyword>
<keyword evidence="18" id="KW-1185">Reference proteome</keyword>
<keyword evidence="13 17" id="KW-0407">Ion channel</keyword>
<evidence type="ECO:0000256" key="6">
    <source>
        <dbReference type="ARBA" id="ARBA00022989"/>
    </source>
</evidence>
<dbReference type="RefSeq" id="XP_010947138.2">
    <property type="nucleotide sequence ID" value="XM_010948836.2"/>
</dbReference>
<evidence type="ECO:0000256" key="13">
    <source>
        <dbReference type="ARBA" id="ARBA00023303"/>
    </source>
</evidence>
<evidence type="ECO:0000256" key="11">
    <source>
        <dbReference type="ARBA" id="ARBA00023180"/>
    </source>
</evidence>
<keyword evidence="6" id="KW-1133">Transmembrane helix</keyword>
<evidence type="ECO:0000256" key="17">
    <source>
        <dbReference type="RuleBase" id="RU000679"/>
    </source>
</evidence>
<evidence type="ECO:0000256" key="7">
    <source>
        <dbReference type="ARBA" id="ARBA00023053"/>
    </source>
</evidence>
<organism evidence="18 19">
    <name type="scientific">Camelus bactrianus</name>
    <name type="common">Bactrian camel</name>
    <dbReference type="NCBI Taxonomy" id="9837"/>
    <lineage>
        <taxon>Eukaryota</taxon>
        <taxon>Metazoa</taxon>
        <taxon>Chordata</taxon>
        <taxon>Craniata</taxon>
        <taxon>Vertebrata</taxon>
        <taxon>Euteleostomi</taxon>
        <taxon>Mammalia</taxon>
        <taxon>Eutheria</taxon>
        <taxon>Laurasiatheria</taxon>
        <taxon>Artiodactyla</taxon>
        <taxon>Tylopoda</taxon>
        <taxon>Camelidae</taxon>
        <taxon>Camelus</taxon>
    </lineage>
</organism>
<dbReference type="InterPro" id="IPR001873">
    <property type="entry name" value="ENaC"/>
</dbReference>
<evidence type="ECO:0000256" key="2">
    <source>
        <dbReference type="ARBA" id="ARBA00022448"/>
    </source>
</evidence>
<keyword evidence="12 17" id="KW-0739">Sodium transport</keyword>
<evidence type="ECO:0000256" key="15">
    <source>
        <dbReference type="ARBA" id="ARBA00049941"/>
    </source>
</evidence>
<evidence type="ECO:0000256" key="1">
    <source>
        <dbReference type="ARBA" id="ARBA00004651"/>
    </source>
</evidence>
<evidence type="ECO:0000256" key="14">
    <source>
        <dbReference type="ARBA" id="ARBA00038140"/>
    </source>
</evidence>
<evidence type="ECO:0000256" key="10">
    <source>
        <dbReference type="ARBA" id="ARBA00023157"/>
    </source>
</evidence>
<accession>A0A9W3GNN0</accession>
<keyword evidence="5 17" id="KW-0812">Transmembrane</keyword>
<reference evidence="19" key="1">
    <citation type="submission" date="2025-08" db="UniProtKB">
        <authorList>
            <consortium name="RefSeq"/>
        </authorList>
    </citation>
    <scope>IDENTIFICATION</scope>
    <source>
        <tissue evidence="19">Blood</tissue>
    </source>
</reference>
<dbReference type="Gene3D" id="2.60.470.10">
    <property type="entry name" value="Acid-sensing ion channels like domains"/>
    <property type="match status" value="2"/>
</dbReference>
<evidence type="ECO:0000256" key="16">
    <source>
        <dbReference type="ARBA" id="ARBA00064603"/>
    </source>
</evidence>
<proteinExistence type="inferred from homology"/>
<evidence type="ECO:0000313" key="18">
    <source>
        <dbReference type="Proteomes" id="UP001732780"/>
    </source>
</evidence>
<comment type="similarity">
    <text evidence="14">Belongs to the amiloride-sensitive sodium channel (TC 1.A.6) family. ASIC4 subfamily.</text>
</comment>
<dbReference type="Proteomes" id="UP001732780">
    <property type="component" value="Chromosome 5"/>
</dbReference>
<dbReference type="CTD" id="55515"/>
<sequence>MWGPHKWLECSKSLGGSPTRSQTGTGDPCPGLGAALFPGLAPAARAAGETLLTCPELLSTGWAPEHMLSGAAGAARRGGAALAPSLTRSLAGTHAGADSCAGADKGSHKETIEERDKRQQRQQRQRQHQGCRAAGSGSGSPTSGPHPPQAPTLSPSSSHCPEFRRAAAATAATPEGTGGCWPGRDRGREAPASPSSRGQMPIEIVCKIKFAEEDAKPKEKEAGDEQSLLGAARGAAAPRDLATFASTSTLHGLGRACGPGPHGLRRTLWALALLTSLAAFLYQAAVLARGYLTRPHLVVMDPATPAPVAGFPAVTLCNINRFRHSALSDADIFHLANLTGLPPKDRDGHRAAGLRYPEPDMVDILNRTGHQLADMLKSCNFSGHHCSASNFSVVYTRYGKCYTFNADPQSSLPSRAGGMGSGLEIMLDIQQEEYLPIWRETNETSFEAGIRVQIHSQEEPPYIHQLGFGVSPGFQTFVSCQEQRLTYLPQPWGNCRAESGLREPELQGYSAYSVSACRLRCEKEAVLQRCHCRMVHMPGNETICPPNIYIECADHTLDSLGGGSQGPCFCPTPCNLTRYGKEISMVRIPNRGSARYLARKYNRNETYIRENFLVLDIFFEALTSEAMEQRAAYGLSALLGDLGGQMGLFIGASILTLLEILDYIYEVSWDRLKRVWRRPKTPLRTSTGGISTLGLQELKEQSPCPSRGHAEGGGANSLLPNHHHPHGPPRGLFEDFAC</sequence>
<evidence type="ECO:0000256" key="4">
    <source>
        <dbReference type="ARBA" id="ARBA00022475"/>
    </source>
</evidence>
<dbReference type="KEGG" id="cbai:105064050"/>
<keyword evidence="10" id="KW-1015">Disulfide bond</keyword>
<comment type="function">
    <text evidence="15">This is one of the three pore-forming subunits of the heterotrimeric epithelial sodium channel (ENaC), a critical regulator of sodium balance and fluid homeostasis. ENaC operates in epithelial tissues, where it mediates the electrodiffusion of sodium ions from extracellular fluid through the apical membrane of cells, with water following osmotically. It plays a key role in maintaining sodium homeostasis through electrogenic sodium reabsorption in the kidneys. Additionally, ENaC is essential for airway surface liquid homeostasis, which is crucial for proper mucus clearance.</text>
</comment>
<keyword evidence="2 17" id="KW-0813">Transport</keyword>
<evidence type="ECO:0000313" key="19">
    <source>
        <dbReference type="RefSeq" id="XP_010947138.2"/>
    </source>
</evidence>
<evidence type="ECO:0000256" key="9">
    <source>
        <dbReference type="ARBA" id="ARBA00023136"/>
    </source>
</evidence>
<evidence type="ECO:0000256" key="8">
    <source>
        <dbReference type="ARBA" id="ARBA00023065"/>
    </source>
</evidence>
<dbReference type="InterPro" id="IPR020903">
    <property type="entry name" value="ENaC_CS"/>
</dbReference>
<dbReference type="FunFam" id="1.10.287.770:FF:000001">
    <property type="entry name" value="Acid-sensing ion channel subunit 1"/>
    <property type="match status" value="1"/>
</dbReference>
<gene>
    <name evidence="19" type="primary">ASIC4</name>
</gene>
<evidence type="ECO:0000256" key="5">
    <source>
        <dbReference type="ARBA" id="ARBA00022692"/>
    </source>
</evidence>
<evidence type="ECO:0000256" key="3">
    <source>
        <dbReference type="ARBA" id="ARBA00022461"/>
    </source>
</evidence>
<keyword evidence="8 17" id="KW-0406">Ion transport</keyword>
<keyword evidence="3 17" id="KW-0894">Sodium channel</keyword>
<dbReference type="PANTHER" id="PTHR11690">
    <property type="entry name" value="AMILORIDE-SENSITIVE SODIUM CHANNEL-RELATED"/>
    <property type="match status" value="1"/>
</dbReference>